<dbReference type="AlphaFoldDB" id="A0A934MJL1"/>
<dbReference type="InterPro" id="IPR045079">
    <property type="entry name" value="Oxoprolinase-like"/>
</dbReference>
<evidence type="ECO:0000313" key="2">
    <source>
        <dbReference type="EMBL" id="MBJ3778421.1"/>
    </source>
</evidence>
<evidence type="ECO:0000313" key="3">
    <source>
        <dbReference type="Proteomes" id="UP000609531"/>
    </source>
</evidence>
<organism evidence="2 3">
    <name type="scientific">Acuticoccus mangrovi</name>
    <dbReference type="NCBI Taxonomy" id="2796142"/>
    <lineage>
        <taxon>Bacteria</taxon>
        <taxon>Pseudomonadati</taxon>
        <taxon>Pseudomonadota</taxon>
        <taxon>Alphaproteobacteria</taxon>
        <taxon>Hyphomicrobiales</taxon>
        <taxon>Amorphaceae</taxon>
        <taxon>Acuticoccus</taxon>
    </lineage>
</organism>
<dbReference type="Pfam" id="PF02538">
    <property type="entry name" value="Hydantoinase_B"/>
    <property type="match status" value="1"/>
</dbReference>
<feature type="domain" description="Hydantoinase B/oxoprolinase" evidence="1">
    <location>
        <begin position="4"/>
        <end position="523"/>
    </location>
</feature>
<sequence>MTVDPIDYAVISQALLSVAREMGAKLIRSAYSTILREARDGSAAILDRDGYTVAQAELIPMQLGTIGSVFQACAAAYDLDAMTEDEFFAINDPYSGGQHLQDVFFFHPIFVDGRRIGFAASVAHHLDLGGGSPGLSVNALDVHSEGIIIPPTKCSMSRDWNGGVLERLLRANVRAPLQTMGDFDAQIAANRIGIQRVQELAAKYGGAKVEAVMAAFQDYSERRARAGIAAAPDGVYHGEATLDDDGLSDTPIRICSTVTIEGDRLLVDYEGTDPQVATTLNAPLASVLSATMSCVKMVLTSPDIPFNAGLLRPVDVVVPVGSILNPRYPAPVRARMLACYRAFNATMKALAQAVPEKVIAGGYDATTSGCLAWLGPSGYSVYLEIFGGGFGAGARRNGCDAVDSPLSNCANTPVEAIDQDYTFFRVEDYALLPDSFGHGRHRGGTGFRRAFRILEDGATISLYSDHFRGTAEPLFGGGPGTTGSCEIHRGDEVISLPSKAKADLRKGDLVVFSFGGGAGYGDPADRRPAEIEADIADGLMSREAALSAYPQLREATDA</sequence>
<keyword evidence="3" id="KW-1185">Reference proteome</keyword>
<gene>
    <name evidence="2" type="ORF">JCR33_22165</name>
</gene>
<dbReference type="GO" id="GO:0005829">
    <property type="term" value="C:cytosol"/>
    <property type="evidence" value="ECO:0007669"/>
    <property type="project" value="TreeGrafter"/>
</dbReference>
<dbReference type="RefSeq" id="WP_198884325.1">
    <property type="nucleotide sequence ID" value="NZ_JAEKJA010000027.1"/>
</dbReference>
<protein>
    <submittedName>
        <fullName evidence="2">Hydantoinase B/oxoprolinase family protein</fullName>
    </submittedName>
</protein>
<name>A0A934MJL1_9HYPH</name>
<dbReference type="Proteomes" id="UP000609531">
    <property type="component" value="Unassembled WGS sequence"/>
</dbReference>
<reference evidence="2" key="1">
    <citation type="submission" date="2020-12" db="EMBL/GenBank/DDBJ databases">
        <title>Bacterial taxonomy.</title>
        <authorList>
            <person name="Pan X."/>
        </authorList>
    </citation>
    <scope>NUCLEOTIDE SEQUENCE</scope>
    <source>
        <strain evidence="2">B2012</strain>
    </source>
</reference>
<evidence type="ECO:0000259" key="1">
    <source>
        <dbReference type="Pfam" id="PF02538"/>
    </source>
</evidence>
<accession>A0A934MJL1</accession>
<dbReference type="GO" id="GO:0006749">
    <property type="term" value="P:glutathione metabolic process"/>
    <property type="evidence" value="ECO:0007669"/>
    <property type="project" value="TreeGrafter"/>
</dbReference>
<dbReference type="GO" id="GO:0017168">
    <property type="term" value="F:5-oxoprolinase (ATP-hydrolyzing) activity"/>
    <property type="evidence" value="ECO:0007669"/>
    <property type="project" value="TreeGrafter"/>
</dbReference>
<dbReference type="EMBL" id="JAEKJA010000027">
    <property type="protein sequence ID" value="MBJ3778421.1"/>
    <property type="molecule type" value="Genomic_DNA"/>
</dbReference>
<dbReference type="PANTHER" id="PTHR11365">
    <property type="entry name" value="5-OXOPROLINASE RELATED"/>
    <property type="match status" value="1"/>
</dbReference>
<dbReference type="PANTHER" id="PTHR11365:SF23">
    <property type="entry name" value="HYPOTHETICAL 5-OXOPROLINASE (EUROFUNG)-RELATED"/>
    <property type="match status" value="1"/>
</dbReference>
<proteinExistence type="predicted"/>
<dbReference type="InterPro" id="IPR003692">
    <property type="entry name" value="Hydantoinase_B"/>
</dbReference>
<comment type="caution">
    <text evidence="2">The sequence shown here is derived from an EMBL/GenBank/DDBJ whole genome shotgun (WGS) entry which is preliminary data.</text>
</comment>